<dbReference type="PANTHER" id="PTHR12905">
    <property type="entry name" value="METALLOPHOSPHOESTERASE"/>
    <property type="match status" value="1"/>
</dbReference>
<dbReference type="CDD" id="cd07379">
    <property type="entry name" value="MPP_239FB"/>
    <property type="match status" value="1"/>
</dbReference>
<proteinExistence type="inferred from homology"/>
<sequence length="282" mass="31945">MNEVIIDSRIESKTTDELWDEIYSKERVVKKVNFNCGLEAKPEGYIRIVCISDTHNKLSDITSTIPPGDILIHAGDFTNFGSIEELEKFNNDLANLPHTYKVVIAGNHELGFEDGEDESLREEIYLNKGTKYGYNKLNNCIYIQDKSVELFGIKIYGTSWHPLPGYSFSVPRGRKIAEKWSKIPSDIDILITHTPPLGHNDTFRDGTKWGCGDLLNAVERRIKPKVHIFGHVHENNGTTSNGETYFINASICSHQLKCINKPIVFDWDINNHGVCGRHVEGK</sequence>
<evidence type="ECO:0000313" key="4">
    <source>
        <dbReference type="WBParaSite" id="TCONS_00004248.p1"/>
    </source>
</evidence>
<feature type="domain" description="Calcineurin-like phosphoesterase" evidence="2">
    <location>
        <begin position="46"/>
        <end position="234"/>
    </location>
</feature>
<comment type="similarity">
    <text evidence="1">Belongs to the UPF0046 family.</text>
</comment>
<protein>
    <recommendedName>
        <fullName evidence="2">Calcineurin-like phosphoesterase domain-containing protein</fullName>
    </recommendedName>
</protein>
<name>A0AAF5CZ69_STRER</name>
<dbReference type="InterPro" id="IPR051693">
    <property type="entry name" value="UPF0046_metallophosphoest"/>
</dbReference>
<dbReference type="PANTHER" id="PTHR12905:SF19">
    <property type="entry name" value="UPF0046 PROTEIN K07C11.7"/>
    <property type="match status" value="1"/>
</dbReference>
<evidence type="ECO:0000256" key="1">
    <source>
        <dbReference type="ARBA" id="ARBA00007993"/>
    </source>
</evidence>
<reference evidence="4" key="1">
    <citation type="submission" date="2024-02" db="UniProtKB">
        <authorList>
            <consortium name="WormBaseParasite"/>
        </authorList>
    </citation>
    <scope>IDENTIFICATION</scope>
</reference>
<organism evidence="3 4">
    <name type="scientific">Strongyloides stercoralis</name>
    <name type="common">Threadworm</name>
    <dbReference type="NCBI Taxonomy" id="6248"/>
    <lineage>
        <taxon>Eukaryota</taxon>
        <taxon>Metazoa</taxon>
        <taxon>Ecdysozoa</taxon>
        <taxon>Nematoda</taxon>
        <taxon>Chromadorea</taxon>
        <taxon>Rhabditida</taxon>
        <taxon>Tylenchina</taxon>
        <taxon>Panagrolaimomorpha</taxon>
        <taxon>Strongyloidoidea</taxon>
        <taxon>Strongyloididae</taxon>
        <taxon>Strongyloides</taxon>
    </lineage>
</organism>
<dbReference type="Pfam" id="PF00149">
    <property type="entry name" value="Metallophos"/>
    <property type="match status" value="1"/>
</dbReference>
<accession>A0AAF5CZ69</accession>
<evidence type="ECO:0000259" key="2">
    <source>
        <dbReference type="Pfam" id="PF00149"/>
    </source>
</evidence>
<dbReference type="AlphaFoldDB" id="A0AAF5CZ69"/>
<dbReference type="InterPro" id="IPR004843">
    <property type="entry name" value="Calcineurin-like_PHP"/>
</dbReference>
<dbReference type="WBParaSite" id="TCONS_00004248.p1">
    <property type="protein sequence ID" value="TCONS_00004248.p1"/>
    <property type="gene ID" value="XLOC_001450"/>
</dbReference>
<dbReference type="Gene3D" id="3.60.21.10">
    <property type="match status" value="1"/>
</dbReference>
<evidence type="ECO:0000313" key="3">
    <source>
        <dbReference type="Proteomes" id="UP000035681"/>
    </source>
</evidence>
<dbReference type="InterPro" id="IPR029052">
    <property type="entry name" value="Metallo-depent_PP-like"/>
</dbReference>
<dbReference type="GO" id="GO:0016787">
    <property type="term" value="F:hydrolase activity"/>
    <property type="evidence" value="ECO:0007669"/>
    <property type="project" value="InterPro"/>
</dbReference>
<dbReference type="Proteomes" id="UP000035681">
    <property type="component" value="Unplaced"/>
</dbReference>
<dbReference type="SUPFAM" id="SSF56300">
    <property type="entry name" value="Metallo-dependent phosphatases"/>
    <property type="match status" value="1"/>
</dbReference>
<keyword evidence="3" id="KW-1185">Reference proteome</keyword>